<evidence type="ECO:0000256" key="3">
    <source>
        <dbReference type="ARBA" id="ARBA00023125"/>
    </source>
</evidence>
<dbReference type="PROSITE" id="PS00035">
    <property type="entry name" value="POU_1"/>
    <property type="match status" value="1"/>
</dbReference>
<evidence type="ECO:0000313" key="14">
    <source>
        <dbReference type="Ensembl" id="ENSOMEP00000034506.1"/>
    </source>
</evidence>
<dbReference type="SMART" id="SM00389">
    <property type="entry name" value="HOX"/>
    <property type="match status" value="1"/>
</dbReference>
<evidence type="ECO:0000256" key="10">
    <source>
        <dbReference type="RuleBase" id="RU361194"/>
    </source>
</evidence>
<keyword evidence="6 8" id="KW-0539">Nucleus</keyword>
<dbReference type="GeneTree" id="ENSGT00940000160106"/>
<evidence type="ECO:0000256" key="7">
    <source>
        <dbReference type="ARBA" id="ARBA00061425"/>
    </source>
</evidence>
<reference evidence="14" key="1">
    <citation type="submission" date="2025-08" db="UniProtKB">
        <authorList>
            <consortium name="Ensembl"/>
        </authorList>
    </citation>
    <scope>IDENTIFICATION</scope>
</reference>
<evidence type="ECO:0000259" key="12">
    <source>
        <dbReference type="PROSITE" id="PS50071"/>
    </source>
</evidence>
<dbReference type="PROSITE" id="PS50071">
    <property type="entry name" value="HOMEOBOX_2"/>
    <property type="match status" value="1"/>
</dbReference>
<evidence type="ECO:0000256" key="5">
    <source>
        <dbReference type="ARBA" id="ARBA00023163"/>
    </source>
</evidence>
<dbReference type="OMA" id="SEMQPIQ"/>
<evidence type="ECO:0000256" key="4">
    <source>
        <dbReference type="ARBA" id="ARBA00023155"/>
    </source>
</evidence>
<dbReference type="PROSITE" id="PS00465">
    <property type="entry name" value="POU_2"/>
    <property type="match status" value="1"/>
</dbReference>
<organism evidence="14 15">
    <name type="scientific">Oryzias melastigma</name>
    <name type="common">Marine medaka</name>
    <dbReference type="NCBI Taxonomy" id="30732"/>
    <lineage>
        <taxon>Eukaryota</taxon>
        <taxon>Metazoa</taxon>
        <taxon>Chordata</taxon>
        <taxon>Craniata</taxon>
        <taxon>Vertebrata</taxon>
        <taxon>Euteleostomi</taxon>
        <taxon>Actinopterygii</taxon>
        <taxon>Neopterygii</taxon>
        <taxon>Teleostei</taxon>
        <taxon>Neoteleostei</taxon>
        <taxon>Acanthomorphata</taxon>
        <taxon>Ovalentaria</taxon>
        <taxon>Atherinomorphae</taxon>
        <taxon>Beloniformes</taxon>
        <taxon>Adrianichthyidae</taxon>
        <taxon>Oryziinae</taxon>
        <taxon>Oryzias</taxon>
    </lineage>
</organism>
<dbReference type="Gene3D" id="1.10.10.60">
    <property type="entry name" value="Homeodomain-like"/>
    <property type="match status" value="1"/>
</dbReference>
<keyword evidence="5 10" id="KW-0804">Transcription</keyword>
<evidence type="ECO:0000256" key="1">
    <source>
        <dbReference type="ARBA" id="ARBA00004123"/>
    </source>
</evidence>
<dbReference type="GO" id="GO:0000978">
    <property type="term" value="F:RNA polymerase II cis-regulatory region sequence-specific DNA binding"/>
    <property type="evidence" value="ECO:0007669"/>
    <property type="project" value="TreeGrafter"/>
</dbReference>
<dbReference type="GO" id="GO:1905222">
    <property type="term" value="P:atrioventricular canal morphogenesis"/>
    <property type="evidence" value="ECO:0007669"/>
    <property type="project" value="Ensembl"/>
</dbReference>
<dbReference type="InterPro" id="IPR009057">
    <property type="entry name" value="Homeodomain-like_sf"/>
</dbReference>
<dbReference type="CDD" id="cd00086">
    <property type="entry name" value="homeodomain"/>
    <property type="match status" value="1"/>
</dbReference>
<dbReference type="SUPFAM" id="SSF46689">
    <property type="entry name" value="Homeodomain-like"/>
    <property type="match status" value="1"/>
</dbReference>
<dbReference type="FunFam" id="1.10.260.40:FF:000013">
    <property type="entry name" value="POU domain protein"/>
    <property type="match status" value="1"/>
</dbReference>
<sequence length="616" mass="64050">MSSNNPPSKDAPLTVNEQVIVMSGHETIRVLEVEVDGSQSSSASDGKSEGKADEGISAEQPEARSTPKSISVSTSAGEAAMGDQQVMSVGMPAVQTLTPAIPISVSMHQPQTAMPITVQGCPQVLTQESLATLMTGMMAQTGSLGQPLLIPLNMSGSIGGQGGLAVLTLPTTNVATLPGLAATNPAGNLIKLPFTGLQAATVLNSIQPQLQAGAQTVFQPQTASIQPVQTAVPQVTPQPAQATSTQVTTVQNSSAASTVSPSNISVTALQTAGLSINPAIISAASLGAQPQFLTSLTSTPIISSAISSMAGITSQIITNAQGQVIGTLPLLVNPGSLAGGAAASTLPLQGLQVQAVTPQLLLNTQGQIIAAVGNGPAAIPTSAAVLTKTAAPPALNKPSTQASVTTATQSPVVIAPQPSMLKTGATHPSMAPINCGELAKVGQLVNKPQQTASGEEGINLEEIREFAKNFKIRRLSLGLTQTQVGQALTATEGPAYSQSAICRFEKLDITPKSAQKLKPVLEKWLAEAEHWNQKGQQNLMEFVGGEPSKKRKRRTSFTPQAIEVLNSYFEKNALPTGQEITEIARELNYDREVVRVWFCNRRQTLKNTSKINVFQV</sequence>
<evidence type="ECO:0000256" key="6">
    <source>
        <dbReference type="ARBA" id="ARBA00023242"/>
    </source>
</evidence>
<evidence type="ECO:0000256" key="2">
    <source>
        <dbReference type="ARBA" id="ARBA00023015"/>
    </source>
</evidence>
<dbReference type="CTD" id="5463"/>
<dbReference type="AlphaFoldDB" id="A0A3B3DX55"/>
<dbReference type="PROSITE" id="PS51179">
    <property type="entry name" value="POU_3"/>
    <property type="match status" value="1"/>
</dbReference>
<keyword evidence="15" id="KW-1185">Reference proteome</keyword>
<feature type="domain" description="Homeobox" evidence="12">
    <location>
        <begin position="548"/>
        <end position="608"/>
    </location>
</feature>
<feature type="region of interest" description="Disordered" evidence="11">
    <location>
        <begin position="31"/>
        <end position="79"/>
    </location>
</feature>
<dbReference type="PANTHER" id="PTHR11636:SF6">
    <property type="entry name" value="POU DOMAIN, CLASS 6, TRANSCRIPTION FACTOR 1"/>
    <property type="match status" value="1"/>
</dbReference>
<dbReference type="InterPro" id="IPR001356">
    <property type="entry name" value="HD"/>
</dbReference>
<evidence type="ECO:0000256" key="8">
    <source>
        <dbReference type="PROSITE-ProRule" id="PRU00108"/>
    </source>
</evidence>
<feature type="DNA-binding region" description="Homeobox" evidence="8">
    <location>
        <begin position="550"/>
        <end position="609"/>
    </location>
</feature>
<evidence type="ECO:0000313" key="15">
    <source>
        <dbReference type="Proteomes" id="UP000261560"/>
    </source>
</evidence>
<proteinExistence type="inferred from homology"/>
<protein>
    <recommendedName>
        <fullName evidence="10">POU domain protein</fullName>
    </recommendedName>
</protein>
<feature type="compositionally biased region" description="Polar residues" evidence="11">
    <location>
        <begin position="66"/>
        <end position="76"/>
    </location>
</feature>
<keyword evidence="3 8" id="KW-0238">DNA-binding</keyword>
<dbReference type="Gene3D" id="1.10.260.40">
    <property type="entry name" value="lambda repressor-like DNA-binding domains"/>
    <property type="match status" value="1"/>
</dbReference>
<dbReference type="PANTHER" id="PTHR11636">
    <property type="entry name" value="POU DOMAIN"/>
    <property type="match status" value="1"/>
</dbReference>
<dbReference type="RefSeq" id="XP_036068734.1">
    <property type="nucleotide sequence ID" value="XM_036212841.1"/>
</dbReference>
<dbReference type="Pfam" id="PF00046">
    <property type="entry name" value="Homeodomain"/>
    <property type="match status" value="1"/>
</dbReference>
<comment type="subcellular location">
    <subcellularLocation>
        <location evidence="1 8 9">Nucleus</location>
    </subcellularLocation>
</comment>
<keyword evidence="4 8" id="KW-0371">Homeobox</keyword>
<feature type="compositionally biased region" description="Low complexity" evidence="11">
    <location>
        <begin position="36"/>
        <end position="45"/>
    </location>
</feature>
<dbReference type="GO" id="GO:0000981">
    <property type="term" value="F:DNA-binding transcription factor activity, RNA polymerase II-specific"/>
    <property type="evidence" value="ECO:0007669"/>
    <property type="project" value="TreeGrafter"/>
</dbReference>
<dbReference type="Ensembl" id="ENSOMET00000028589.1">
    <property type="protein sequence ID" value="ENSOMEP00000034506.1"/>
    <property type="gene ID" value="ENSOMEG00000000686.1"/>
</dbReference>
<dbReference type="SUPFAM" id="SSF47413">
    <property type="entry name" value="lambda repressor-like DNA-binding domains"/>
    <property type="match status" value="1"/>
</dbReference>
<evidence type="ECO:0000256" key="11">
    <source>
        <dbReference type="SAM" id="MobiDB-lite"/>
    </source>
</evidence>
<dbReference type="Pfam" id="PF00157">
    <property type="entry name" value="Pou"/>
    <property type="match status" value="1"/>
</dbReference>
<evidence type="ECO:0000256" key="9">
    <source>
        <dbReference type="RuleBase" id="RU000682"/>
    </source>
</evidence>
<dbReference type="GO" id="GO:0005634">
    <property type="term" value="C:nucleus"/>
    <property type="evidence" value="ECO:0007669"/>
    <property type="project" value="UniProtKB-SubCell"/>
</dbReference>
<dbReference type="SMART" id="SM00352">
    <property type="entry name" value="POU"/>
    <property type="match status" value="1"/>
</dbReference>
<dbReference type="Proteomes" id="UP000261560">
    <property type="component" value="Unplaced"/>
</dbReference>
<dbReference type="GeneID" id="112158656"/>
<dbReference type="InterPro" id="IPR000327">
    <property type="entry name" value="POU_dom"/>
</dbReference>
<reference evidence="14" key="2">
    <citation type="submission" date="2025-09" db="UniProtKB">
        <authorList>
            <consortium name="Ensembl"/>
        </authorList>
    </citation>
    <scope>IDENTIFICATION</scope>
</reference>
<dbReference type="PaxDb" id="30732-ENSOMEP00000034506"/>
<dbReference type="PRINTS" id="PR00028">
    <property type="entry name" value="POUDOMAIN"/>
</dbReference>
<dbReference type="InterPro" id="IPR010982">
    <property type="entry name" value="Lambda_DNA-bd_dom_sf"/>
</dbReference>
<keyword evidence="2" id="KW-0805">Transcription regulation</keyword>
<feature type="domain" description="POU-specific" evidence="13">
    <location>
        <begin position="455"/>
        <end position="529"/>
    </location>
</feature>
<evidence type="ECO:0000259" key="13">
    <source>
        <dbReference type="PROSITE" id="PS51179"/>
    </source>
</evidence>
<dbReference type="OrthoDB" id="10066259at2759"/>
<accession>A0A3B3DX55</accession>
<dbReference type="STRING" id="30732.ENSOMEP00000034506"/>
<dbReference type="InterPro" id="IPR013847">
    <property type="entry name" value="POU"/>
</dbReference>
<dbReference type="FunFam" id="1.10.10.60:FF:000051">
    <property type="entry name" value="POU domain protein"/>
    <property type="match status" value="1"/>
</dbReference>
<comment type="similarity">
    <text evidence="7">Belongs to the POU transcription factor family. Class-6 subfamily.</text>
</comment>
<name>A0A3B3DX55_ORYME</name>
<dbReference type="InterPro" id="IPR050255">
    <property type="entry name" value="POU_domain_TF"/>
</dbReference>